<evidence type="ECO:0000256" key="3">
    <source>
        <dbReference type="ARBA" id="ARBA00022634"/>
    </source>
</evidence>
<dbReference type="Pfam" id="PF00265">
    <property type="entry name" value="TK"/>
    <property type="match status" value="1"/>
</dbReference>
<dbReference type="Gene3D" id="3.40.50.300">
    <property type="entry name" value="P-loop containing nucleotide triphosphate hydrolases"/>
    <property type="match status" value="1"/>
</dbReference>
<protein>
    <recommendedName>
        <fullName evidence="2 13">Thymidine kinase</fullName>
        <ecNumber evidence="2 13">2.7.1.21</ecNumber>
    </recommendedName>
</protein>
<evidence type="ECO:0000313" key="16">
    <source>
        <dbReference type="EMBL" id="KAG2448136.1"/>
    </source>
</evidence>
<dbReference type="GO" id="GO:0046872">
    <property type="term" value="F:metal ion binding"/>
    <property type="evidence" value="ECO:0007669"/>
    <property type="project" value="UniProtKB-KW"/>
</dbReference>
<keyword evidence="7 13" id="KW-0418">Kinase</keyword>
<dbReference type="GO" id="GO:0046104">
    <property type="term" value="P:thymidine metabolic process"/>
    <property type="evidence" value="ECO:0007669"/>
    <property type="project" value="TreeGrafter"/>
</dbReference>
<dbReference type="InterPro" id="IPR018294">
    <property type="entry name" value="ISPD_synthase_CS"/>
</dbReference>
<dbReference type="EMBL" id="JAEHOD010000018">
    <property type="protein sequence ID" value="KAG2448136.1"/>
    <property type="molecule type" value="Genomic_DNA"/>
</dbReference>
<feature type="region of interest" description="Disordered" evidence="15">
    <location>
        <begin position="182"/>
        <end position="204"/>
    </location>
</feature>
<dbReference type="PANTHER" id="PTHR11441">
    <property type="entry name" value="THYMIDINE KINASE"/>
    <property type="match status" value="1"/>
</dbReference>
<evidence type="ECO:0000256" key="10">
    <source>
        <dbReference type="ARBA" id="ARBA00048254"/>
    </source>
</evidence>
<dbReference type="InterPro" id="IPR020633">
    <property type="entry name" value="Thymidine_kinase_CS"/>
</dbReference>
<dbReference type="PANTHER" id="PTHR11441:SF0">
    <property type="entry name" value="THYMIDINE KINASE, CYTOSOLIC"/>
    <property type="match status" value="1"/>
</dbReference>
<dbReference type="FunFam" id="3.40.50.300:FF:000948">
    <property type="entry name" value="Thymidine kinase"/>
    <property type="match status" value="1"/>
</dbReference>
<dbReference type="GO" id="GO:0004797">
    <property type="term" value="F:thymidine kinase activity"/>
    <property type="evidence" value="ECO:0007669"/>
    <property type="project" value="UniProtKB-EC"/>
</dbReference>
<keyword evidence="6 13" id="KW-0547">Nucleotide-binding</keyword>
<comment type="caution">
    <text evidence="16">The sequence shown here is derived from an EMBL/GenBank/DDBJ whole genome shotgun (WGS) entry which is preliminary data.</text>
</comment>
<dbReference type="Gene3D" id="3.30.60.20">
    <property type="match status" value="1"/>
</dbReference>
<keyword evidence="3 13" id="KW-0237">DNA synthesis</keyword>
<name>A0A835WIP8_9CHLO</name>
<accession>A0A835WIP8</accession>
<dbReference type="EC" id="2.7.1.21" evidence="2 13"/>
<organism evidence="16 17">
    <name type="scientific">Chlamydomonas schloesseri</name>
    <dbReference type="NCBI Taxonomy" id="2026947"/>
    <lineage>
        <taxon>Eukaryota</taxon>
        <taxon>Viridiplantae</taxon>
        <taxon>Chlorophyta</taxon>
        <taxon>core chlorophytes</taxon>
        <taxon>Chlorophyceae</taxon>
        <taxon>CS clade</taxon>
        <taxon>Chlamydomonadales</taxon>
        <taxon>Chlamydomonadaceae</taxon>
        <taxon>Chlamydomonas</taxon>
    </lineage>
</organism>
<dbReference type="PROSITE" id="PS01295">
    <property type="entry name" value="ISPD"/>
    <property type="match status" value="1"/>
</dbReference>
<dbReference type="PROSITE" id="PS00603">
    <property type="entry name" value="TK_CELLULAR_TYPE"/>
    <property type="match status" value="1"/>
</dbReference>
<dbReference type="AlphaFoldDB" id="A0A835WIP8"/>
<keyword evidence="8" id="KW-0862">Zinc</keyword>
<dbReference type="GO" id="GO:0008299">
    <property type="term" value="P:isoprenoid biosynthetic process"/>
    <property type="evidence" value="ECO:0007669"/>
    <property type="project" value="InterPro"/>
</dbReference>
<dbReference type="GO" id="GO:0005524">
    <property type="term" value="F:ATP binding"/>
    <property type="evidence" value="ECO:0007669"/>
    <property type="project" value="UniProtKB-KW"/>
</dbReference>
<sequence>MFAGKTTRLIQRVRDEEAAGRRVVMVKSAVDTRYAVDHVVTHDGVRVPCVPLSRLGDLRSALGEQAYAATHVVAVDEAQFMGDLRDAVLQATEADGKTVYVAGLSGDFRRDNFGQISQLLPLADNVEKLSGRCTFCEQQGRRRASHFTLRIAASTQQELVGGAESYAPVCREHYVQLSRVREQGAPTGDTTEAEEEQQPLHRTA</sequence>
<comment type="similarity">
    <text evidence="1 14">Belongs to the thymidine kinase family.</text>
</comment>
<dbReference type="PIRSF" id="PIRSF035805">
    <property type="entry name" value="TK_cell"/>
    <property type="match status" value="1"/>
</dbReference>
<dbReference type="SUPFAM" id="SSF52540">
    <property type="entry name" value="P-loop containing nucleoside triphosphate hydrolases"/>
    <property type="match status" value="1"/>
</dbReference>
<keyword evidence="5" id="KW-0479">Metal-binding</keyword>
<evidence type="ECO:0000256" key="14">
    <source>
        <dbReference type="RuleBase" id="RU004165"/>
    </source>
</evidence>
<proteinExistence type="inferred from homology"/>
<evidence type="ECO:0000256" key="11">
    <source>
        <dbReference type="PIRSR" id="PIRSR035805-1"/>
    </source>
</evidence>
<evidence type="ECO:0000313" key="17">
    <source>
        <dbReference type="Proteomes" id="UP000613740"/>
    </source>
</evidence>
<evidence type="ECO:0000256" key="1">
    <source>
        <dbReference type="ARBA" id="ARBA00007587"/>
    </source>
</evidence>
<evidence type="ECO:0000256" key="9">
    <source>
        <dbReference type="ARBA" id="ARBA00022840"/>
    </source>
</evidence>
<feature type="binding site" evidence="12">
    <location>
        <position position="166"/>
    </location>
    <ligand>
        <name>substrate</name>
    </ligand>
</feature>
<evidence type="ECO:0000256" key="5">
    <source>
        <dbReference type="ARBA" id="ARBA00022723"/>
    </source>
</evidence>
<feature type="active site" description="Proton acceptor" evidence="11">
    <location>
        <position position="77"/>
    </location>
</feature>
<evidence type="ECO:0000256" key="12">
    <source>
        <dbReference type="PIRSR" id="PIRSR035805-2"/>
    </source>
</evidence>
<comment type="catalytic activity">
    <reaction evidence="10 13">
        <text>thymidine + ATP = dTMP + ADP + H(+)</text>
        <dbReference type="Rhea" id="RHEA:19129"/>
        <dbReference type="ChEBI" id="CHEBI:15378"/>
        <dbReference type="ChEBI" id="CHEBI:17748"/>
        <dbReference type="ChEBI" id="CHEBI:30616"/>
        <dbReference type="ChEBI" id="CHEBI:63528"/>
        <dbReference type="ChEBI" id="CHEBI:456216"/>
        <dbReference type="EC" id="2.7.1.21"/>
    </reaction>
</comment>
<evidence type="ECO:0000256" key="2">
    <source>
        <dbReference type="ARBA" id="ARBA00012118"/>
    </source>
</evidence>
<evidence type="ECO:0000256" key="7">
    <source>
        <dbReference type="ARBA" id="ARBA00022777"/>
    </source>
</evidence>
<evidence type="ECO:0000256" key="8">
    <source>
        <dbReference type="ARBA" id="ARBA00022833"/>
    </source>
</evidence>
<dbReference type="InterPro" id="IPR001267">
    <property type="entry name" value="Thymidine_kinase"/>
</dbReference>
<dbReference type="Proteomes" id="UP000613740">
    <property type="component" value="Unassembled WGS sequence"/>
</dbReference>
<reference evidence="16" key="1">
    <citation type="journal article" date="2020" name="bioRxiv">
        <title>Comparative genomics of Chlamydomonas.</title>
        <authorList>
            <person name="Craig R.J."/>
            <person name="Hasan A.R."/>
            <person name="Ness R.W."/>
            <person name="Keightley P.D."/>
        </authorList>
    </citation>
    <scope>NUCLEOTIDE SEQUENCE</scope>
    <source>
        <strain evidence="16">CCAP 11/173</strain>
    </source>
</reference>
<keyword evidence="17" id="KW-1185">Reference proteome</keyword>
<dbReference type="GO" id="GO:0071897">
    <property type="term" value="P:DNA biosynthetic process"/>
    <property type="evidence" value="ECO:0007669"/>
    <property type="project" value="UniProtKB-KW"/>
</dbReference>
<keyword evidence="4 13" id="KW-0808">Transferase</keyword>
<evidence type="ECO:0000256" key="15">
    <source>
        <dbReference type="SAM" id="MobiDB-lite"/>
    </source>
</evidence>
<keyword evidence="9 13" id="KW-0067">ATP-binding</keyword>
<dbReference type="SUPFAM" id="SSF57716">
    <property type="entry name" value="Glucocorticoid receptor-like (DNA-binding domain)"/>
    <property type="match status" value="1"/>
</dbReference>
<evidence type="ECO:0000256" key="13">
    <source>
        <dbReference type="RuleBase" id="RU000544"/>
    </source>
</evidence>
<gene>
    <name evidence="16" type="ORF">HYH02_006721</name>
</gene>
<evidence type="ECO:0000256" key="4">
    <source>
        <dbReference type="ARBA" id="ARBA00022679"/>
    </source>
</evidence>
<evidence type="ECO:0000256" key="6">
    <source>
        <dbReference type="ARBA" id="ARBA00022741"/>
    </source>
</evidence>
<dbReference type="OrthoDB" id="439028at2759"/>
<dbReference type="InterPro" id="IPR027417">
    <property type="entry name" value="P-loop_NTPase"/>
</dbReference>